<evidence type="ECO:0000256" key="1">
    <source>
        <dbReference type="SAM" id="MobiDB-lite"/>
    </source>
</evidence>
<organism evidence="2 3">
    <name type="scientific">Pigmentiphaga daeguensis</name>
    <dbReference type="NCBI Taxonomy" id="414049"/>
    <lineage>
        <taxon>Bacteria</taxon>
        <taxon>Pseudomonadati</taxon>
        <taxon>Pseudomonadota</taxon>
        <taxon>Betaproteobacteria</taxon>
        <taxon>Burkholderiales</taxon>
        <taxon>Alcaligenaceae</taxon>
        <taxon>Pigmentiphaga</taxon>
    </lineage>
</organism>
<keyword evidence="3" id="KW-1185">Reference proteome</keyword>
<dbReference type="EMBL" id="BAAAEN010000052">
    <property type="protein sequence ID" value="GAA0534617.1"/>
    <property type="molecule type" value="Genomic_DNA"/>
</dbReference>
<accession>A0ABP3N669</accession>
<evidence type="ECO:0000313" key="3">
    <source>
        <dbReference type="Proteomes" id="UP001501706"/>
    </source>
</evidence>
<proteinExistence type="predicted"/>
<evidence type="ECO:0000313" key="2">
    <source>
        <dbReference type="EMBL" id="GAA0534617.1"/>
    </source>
</evidence>
<feature type="region of interest" description="Disordered" evidence="1">
    <location>
        <begin position="38"/>
        <end position="59"/>
    </location>
</feature>
<comment type="caution">
    <text evidence="2">The sequence shown here is derived from an EMBL/GenBank/DDBJ whole genome shotgun (WGS) entry which is preliminary data.</text>
</comment>
<sequence length="59" mass="5806">MGWICQAGIGETAGEAGAPAGARSAALMKLSAWKCSAGSPHCATKSRRADSTTTGAPQA</sequence>
<name>A0ABP3N669_9BURK</name>
<dbReference type="Proteomes" id="UP001501706">
    <property type="component" value="Unassembled WGS sequence"/>
</dbReference>
<reference evidence="3" key="1">
    <citation type="journal article" date="2019" name="Int. J. Syst. Evol. Microbiol.">
        <title>The Global Catalogue of Microorganisms (GCM) 10K type strain sequencing project: providing services to taxonomists for standard genome sequencing and annotation.</title>
        <authorList>
            <consortium name="The Broad Institute Genomics Platform"/>
            <consortium name="The Broad Institute Genome Sequencing Center for Infectious Disease"/>
            <person name="Wu L."/>
            <person name="Ma J."/>
        </authorList>
    </citation>
    <scope>NUCLEOTIDE SEQUENCE [LARGE SCALE GENOMIC DNA]</scope>
    <source>
        <strain evidence="3">JCM 14330</strain>
    </source>
</reference>
<protein>
    <submittedName>
        <fullName evidence="2">Uncharacterized protein</fullName>
    </submittedName>
</protein>
<gene>
    <name evidence="2" type="ORF">GCM10009097_59520</name>
</gene>